<reference evidence="7 8" key="1">
    <citation type="journal article" date="2009" name="PLoS Genet.">
        <title>Genomic analysis of the basal lineage fungus Rhizopus oryzae reveals a whole-genome duplication.</title>
        <authorList>
            <person name="Ma L.-J."/>
            <person name="Ibrahim A.S."/>
            <person name="Skory C."/>
            <person name="Grabherr M.G."/>
            <person name="Burger G."/>
            <person name="Butler M."/>
            <person name="Elias M."/>
            <person name="Idnurm A."/>
            <person name="Lang B.F."/>
            <person name="Sone T."/>
            <person name="Abe A."/>
            <person name="Calvo S.E."/>
            <person name="Corrochano L.M."/>
            <person name="Engels R."/>
            <person name="Fu J."/>
            <person name="Hansberg W."/>
            <person name="Kim J.-M."/>
            <person name="Kodira C.D."/>
            <person name="Koehrsen M.J."/>
            <person name="Liu B."/>
            <person name="Miranda-Saavedra D."/>
            <person name="O'Leary S."/>
            <person name="Ortiz-Castellanos L."/>
            <person name="Poulter R."/>
            <person name="Rodriguez-Romero J."/>
            <person name="Ruiz-Herrera J."/>
            <person name="Shen Y.-Q."/>
            <person name="Zeng Q."/>
            <person name="Galagan J."/>
            <person name="Birren B.W."/>
            <person name="Cuomo C.A."/>
            <person name="Wickes B.L."/>
        </authorList>
    </citation>
    <scope>NUCLEOTIDE SEQUENCE [LARGE SCALE GENOMIC DNA]</scope>
    <source>
        <strain evidence="8">RA 99-880 / ATCC MYA-4621 / FGSC 9543 / NRRL 43880</strain>
    </source>
</reference>
<accession>I1CIA2</accession>
<evidence type="ECO:0000256" key="2">
    <source>
        <dbReference type="ARBA" id="ARBA00005726"/>
    </source>
</evidence>
<dbReference type="AlphaFoldDB" id="I1CIA2"/>
<comment type="subcellular location">
    <subcellularLocation>
        <location evidence="1">Nucleus</location>
    </subcellularLocation>
</comment>
<name>I1CIA2_RHIO9</name>
<dbReference type="Proteomes" id="UP000009138">
    <property type="component" value="Unassembled WGS sequence"/>
</dbReference>
<proteinExistence type="inferred from homology"/>
<comment type="similarity">
    <text evidence="2">Belongs to the NELF-D family.</text>
</comment>
<keyword evidence="8" id="KW-1185">Reference proteome</keyword>
<keyword evidence="5" id="KW-0804">Transcription</keyword>
<evidence type="ECO:0000313" key="7">
    <source>
        <dbReference type="EMBL" id="EIE88182.1"/>
    </source>
</evidence>
<dbReference type="RefSeq" id="XP_067523578.1">
    <property type="nucleotide sequence ID" value="XM_067667477.1"/>
</dbReference>
<dbReference type="PANTHER" id="PTHR12144:SF0">
    <property type="entry name" value="NEGATIVE ELONGATION FACTOR C_D"/>
    <property type="match status" value="1"/>
</dbReference>
<keyword evidence="6" id="KW-0539">Nucleus</keyword>
<evidence type="ECO:0000313" key="8">
    <source>
        <dbReference type="Proteomes" id="UP000009138"/>
    </source>
</evidence>
<dbReference type="PANTHER" id="PTHR12144">
    <property type="entry name" value="NEGATIVE ELONGATION FACTOR D"/>
    <property type="match status" value="1"/>
</dbReference>
<dbReference type="GeneID" id="93619858"/>
<dbReference type="GO" id="GO:0003723">
    <property type="term" value="F:RNA binding"/>
    <property type="evidence" value="ECO:0007669"/>
    <property type="project" value="TreeGrafter"/>
</dbReference>
<evidence type="ECO:0000256" key="5">
    <source>
        <dbReference type="ARBA" id="ARBA00023163"/>
    </source>
</evidence>
<keyword evidence="3" id="KW-0678">Repressor</keyword>
<sequence>MVSFTKLKRELELAAGRNGHKAFVDSFSSLTSSSPLEISKIITTILNSPRITPADLIALKRPYLSQNPPPAHYLYNYDLTTYATTINEQHPLETQKEELSHVQLVYKELYTALAPKTSVGSITGQPVVFEVIKKCIKHKYSNFAPEIQMALQRTWVDRMLYLVQLNYAIPVLKYFGQEGAELDDSVIIYFLKRLLKLTQGPYSTAFVEHMVTIVDVLGENLTLVKDVQKSLNDFFEQAMSGPYPIHESLQQKIKAIFKKN</sequence>
<gene>
    <name evidence="7" type="ORF">RO3G_12893</name>
</gene>
<dbReference type="OMA" id="CASTMND"/>
<dbReference type="OrthoDB" id="511287at2759"/>
<dbReference type="GO" id="GO:0032021">
    <property type="term" value="C:NELF complex"/>
    <property type="evidence" value="ECO:0007669"/>
    <property type="project" value="TreeGrafter"/>
</dbReference>
<keyword evidence="4" id="KW-0805">Transcription regulation</keyword>
<dbReference type="eggNOG" id="ENOG502QPUE">
    <property type="taxonomic scope" value="Eukaryota"/>
</dbReference>
<evidence type="ECO:0000256" key="4">
    <source>
        <dbReference type="ARBA" id="ARBA00023015"/>
    </source>
</evidence>
<evidence type="ECO:0000256" key="6">
    <source>
        <dbReference type="ARBA" id="ARBA00023242"/>
    </source>
</evidence>
<dbReference type="InParanoid" id="I1CIA2"/>
<evidence type="ECO:0000256" key="1">
    <source>
        <dbReference type="ARBA" id="ARBA00004123"/>
    </source>
</evidence>
<dbReference type="InterPro" id="IPR006942">
    <property type="entry name" value="TH1"/>
</dbReference>
<evidence type="ECO:0000256" key="3">
    <source>
        <dbReference type="ARBA" id="ARBA00022491"/>
    </source>
</evidence>
<dbReference type="STRING" id="246409.I1CIA2"/>
<protein>
    <submittedName>
        <fullName evidence="7">Uncharacterized protein</fullName>
    </submittedName>
</protein>
<dbReference type="VEuPathDB" id="FungiDB:RO3G_12893"/>
<dbReference type="EMBL" id="CH476742">
    <property type="protein sequence ID" value="EIE88182.1"/>
    <property type="molecule type" value="Genomic_DNA"/>
</dbReference>
<dbReference type="GO" id="GO:0034244">
    <property type="term" value="P:negative regulation of transcription elongation by RNA polymerase II"/>
    <property type="evidence" value="ECO:0007669"/>
    <property type="project" value="TreeGrafter"/>
</dbReference>
<organism evidence="7 8">
    <name type="scientific">Rhizopus delemar (strain RA 99-880 / ATCC MYA-4621 / FGSC 9543 / NRRL 43880)</name>
    <name type="common">Mucormycosis agent</name>
    <name type="synonym">Rhizopus arrhizus var. delemar</name>
    <dbReference type="NCBI Taxonomy" id="246409"/>
    <lineage>
        <taxon>Eukaryota</taxon>
        <taxon>Fungi</taxon>
        <taxon>Fungi incertae sedis</taxon>
        <taxon>Mucoromycota</taxon>
        <taxon>Mucoromycotina</taxon>
        <taxon>Mucoromycetes</taxon>
        <taxon>Mucorales</taxon>
        <taxon>Mucorineae</taxon>
        <taxon>Rhizopodaceae</taxon>
        <taxon>Rhizopus</taxon>
    </lineage>
</organism>
<dbReference type="Pfam" id="PF04858">
    <property type="entry name" value="TH1"/>
    <property type="match status" value="1"/>
</dbReference>